<dbReference type="OrthoDB" id="10259513at2759"/>
<evidence type="ECO:0000259" key="2">
    <source>
        <dbReference type="Pfam" id="PF07950"/>
    </source>
</evidence>
<keyword evidence="1" id="KW-0812">Transmembrane</keyword>
<organism evidence="3 4">
    <name type="scientific">Dendrothele bispora (strain CBS 962.96)</name>
    <dbReference type="NCBI Taxonomy" id="1314807"/>
    <lineage>
        <taxon>Eukaryota</taxon>
        <taxon>Fungi</taxon>
        <taxon>Dikarya</taxon>
        <taxon>Basidiomycota</taxon>
        <taxon>Agaricomycotina</taxon>
        <taxon>Agaricomycetes</taxon>
        <taxon>Agaricomycetidae</taxon>
        <taxon>Agaricales</taxon>
        <taxon>Agaricales incertae sedis</taxon>
        <taxon>Dendrothele</taxon>
    </lineage>
</organism>
<dbReference type="AlphaFoldDB" id="A0A4S8L0S6"/>
<feature type="transmembrane region" description="Helical" evidence="1">
    <location>
        <begin position="244"/>
        <end position="264"/>
    </location>
</feature>
<dbReference type="SUPFAM" id="SSF81343">
    <property type="entry name" value="Fumarate reductase respiratory complex transmembrane subunits"/>
    <property type="match status" value="1"/>
</dbReference>
<feature type="domain" description="Mitochondrial adapter protein MCP1 transmembrane" evidence="2">
    <location>
        <begin position="135"/>
        <end position="204"/>
    </location>
</feature>
<keyword evidence="4" id="KW-1185">Reference proteome</keyword>
<dbReference type="InterPro" id="IPR012472">
    <property type="entry name" value="MCP1_TM"/>
</dbReference>
<dbReference type="InterPro" id="IPR039960">
    <property type="entry name" value="MCP1"/>
</dbReference>
<dbReference type="InterPro" id="IPR034804">
    <property type="entry name" value="SQR/QFR_C/D"/>
</dbReference>
<sequence length="291" mass="32445">MSQPTDHPGRSLRQRLLPYLTKASHISAPFISTFLLVHLTAPAIANVGGSGLSSMTMILGREYYQTAIGEPWLVFTPLAIHAMSGVVRRVLLVLPRLWRGITNPDSDPTKNTASYHWLSSSFTPLTLSAYPLLFLFPIHFAIHRILPMTPSPPIHSLGPAELDFNFVAHGLKTWPIRSWLMYGALIGCATVHAVEGSKVLMQKWNSKCRVGKDRLPLHVPESEEPPLTETKLSHLDKTKPRTRIPTSAVAAVLSLPVLSGLYFISTEPTWVFADTAKRFDAIYLMSWVYRL</sequence>
<feature type="transmembrane region" description="Helical" evidence="1">
    <location>
        <begin position="16"/>
        <end position="37"/>
    </location>
</feature>
<evidence type="ECO:0000313" key="3">
    <source>
        <dbReference type="EMBL" id="THU81976.1"/>
    </source>
</evidence>
<dbReference type="GO" id="GO:0055088">
    <property type="term" value="P:lipid homeostasis"/>
    <property type="evidence" value="ECO:0007669"/>
    <property type="project" value="InterPro"/>
</dbReference>
<keyword evidence="1" id="KW-1133">Transmembrane helix</keyword>
<protein>
    <recommendedName>
        <fullName evidence="2">Mitochondrial adapter protein MCP1 transmembrane domain-containing protein</fullName>
    </recommendedName>
</protein>
<dbReference type="PANTHER" id="PTHR38409">
    <property type="entry name" value="MDM10-COMPLEMENTING PROTEIN 1"/>
    <property type="match status" value="1"/>
</dbReference>
<dbReference type="GO" id="GO:0016020">
    <property type="term" value="C:membrane"/>
    <property type="evidence" value="ECO:0007669"/>
    <property type="project" value="InterPro"/>
</dbReference>
<dbReference type="Gene3D" id="1.20.1300.10">
    <property type="entry name" value="Fumarate reductase/succinate dehydrogenase, transmembrane subunit"/>
    <property type="match status" value="1"/>
</dbReference>
<dbReference type="EMBL" id="ML179766">
    <property type="protein sequence ID" value="THU81976.1"/>
    <property type="molecule type" value="Genomic_DNA"/>
</dbReference>
<keyword evidence="1" id="KW-0472">Membrane</keyword>
<reference evidence="3 4" key="1">
    <citation type="journal article" date="2019" name="Nat. Ecol. Evol.">
        <title>Megaphylogeny resolves global patterns of mushroom evolution.</title>
        <authorList>
            <person name="Varga T."/>
            <person name="Krizsan K."/>
            <person name="Foldi C."/>
            <person name="Dima B."/>
            <person name="Sanchez-Garcia M."/>
            <person name="Sanchez-Ramirez S."/>
            <person name="Szollosi G.J."/>
            <person name="Szarkandi J.G."/>
            <person name="Papp V."/>
            <person name="Albert L."/>
            <person name="Andreopoulos W."/>
            <person name="Angelini C."/>
            <person name="Antonin V."/>
            <person name="Barry K.W."/>
            <person name="Bougher N.L."/>
            <person name="Buchanan P."/>
            <person name="Buyck B."/>
            <person name="Bense V."/>
            <person name="Catcheside P."/>
            <person name="Chovatia M."/>
            <person name="Cooper J."/>
            <person name="Damon W."/>
            <person name="Desjardin D."/>
            <person name="Finy P."/>
            <person name="Geml J."/>
            <person name="Haridas S."/>
            <person name="Hughes K."/>
            <person name="Justo A."/>
            <person name="Karasinski D."/>
            <person name="Kautmanova I."/>
            <person name="Kiss B."/>
            <person name="Kocsube S."/>
            <person name="Kotiranta H."/>
            <person name="LaButti K.M."/>
            <person name="Lechner B.E."/>
            <person name="Liimatainen K."/>
            <person name="Lipzen A."/>
            <person name="Lukacs Z."/>
            <person name="Mihaltcheva S."/>
            <person name="Morgado L.N."/>
            <person name="Niskanen T."/>
            <person name="Noordeloos M.E."/>
            <person name="Ohm R.A."/>
            <person name="Ortiz-Santana B."/>
            <person name="Ovrebo C."/>
            <person name="Racz N."/>
            <person name="Riley R."/>
            <person name="Savchenko A."/>
            <person name="Shiryaev A."/>
            <person name="Soop K."/>
            <person name="Spirin V."/>
            <person name="Szebenyi C."/>
            <person name="Tomsovsky M."/>
            <person name="Tulloss R.E."/>
            <person name="Uehling J."/>
            <person name="Grigoriev I.V."/>
            <person name="Vagvolgyi C."/>
            <person name="Papp T."/>
            <person name="Martin F.M."/>
            <person name="Miettinen O."/>
            <person name="Hibbett D.S."/>
            <person name="Nagy L.G."/>
        </authorList>
    </citation>
    <scope>NUCLEOTIDE SEQUENCE [LARGE SCALE GENOMIC DNA]</scope>
    <source>
        <strain evidence="3 4">CBS 962.96</strain>
    </source>
</reference>
<evidence type="ECO:0000313" key="4">
    <source>
        <dbReference type="Proteomes" id="UP000297245"/>
    </source>
</evidence>
<dbReference type="Proteomes" id="UP000297245">
    <property type="component" value="Unassembled WGS sequence"/>
</dbReference>
<dbReference type="PANTHER" id="PTHR38409:SF1">
    <property type="entry name" value="MITOCHONDRIAL ADAPTER PROTEIN MCP1"/>
    <property type="match status" value="1"/>
</dbReference>
<accession>A0A4S8L0S6</accession>
<gene>
    <name evidence="3" type="ORF">K435DRAFT_844542</name>
</gene>
<dbReference type="Pfam" id="PF07950">
    <property type="entry name" value="MCP1_TM"/>
    <property type="match status" value="1"/>
</dbReference>
<proteinExistence type="predicted"/>
<name>A0A4S8L0S6_DENBC</name>
<feature type="transmembrane region" description="Helical" evidence="1">
    <location>
        <begin position="114"/>
        <end position="138"/>
    </location>
</feature>
<feature type="non-terminal residue" evidence="3">
    <location>
        <position position="1"/>
    </location>
</feature>
<evidence type="ECO:0000256" key="1">
    <source>
        <dbReference type="SAM" id="Phobius"/>
    </source>
</evidence>